<dbReference type="GO" id="GO:0005886">
    <property type="term" value="C:plasma membrane"/>
    <property type="evidence" value="ECO:0007669"/>
    <property type="project" value="UniProtKB-SubCell"/>
</dbReference>
<feature type="transmembrane region" description="Helical" evidence="7">
    <location>
        <begin position="140"/>
        <end position="164"/>
    </location>
</feature>
<evidence type="ECO:0000259" key="8">
    <source>
        <dbReference type="Pfam" id="PF06808"/>
    </source>
</evidence>
<evidence type="ECO:0000256" key="3">
    <source>
        <dbReference type="ARBA" id="ARBA00022519"/>
    </source>
</evidence>
<proteinExistence type="inferred from homology"/>
<protein>
    <recommendedName>
        <fullName evidence="7">TRAP transporter large permease protein</fullName>
    </recommendedName>
</protein>
<keyword evidence="2" id="KW-1003">Cell membrane</keyword>
<dbReference type="GO" id="GO:0022857">
    <property type="term" value="F:transmembrane transporter activity"/>
    <property type="evidence" value="ECO:0007669"/>
    <property type="project" value="UniProtKB-UniRule"/>
</dbReference>
<feature type="transmembrane region" description="Helical" evidence="7">
    <location>
        <begin position="103"/>
        <end position="128"/>
    </location>
</feature>
<comment type="subcellular location">
    <subcellularLocation>
        <location evidence="1 7">Cell inner membrane</location>
        <topology evidence="1 7">Multi-pass membrane protein</topology>
    </subcellularLocation>
</comment>
<feature type="transmembrane region" description="Helical" evidence="7">
    <location>
        <begin position="312"/>
        <end position="334"/>
    </location>
</feature>
<dbReference type="OrthoDB" id="9796052at2"/>
<comment type="subunit">
    <text evidence="7">The complex comprises the extracytoplasmic solute receptor protein and the two transmembrane proteins.</text>
</comment>
<name>A0A246S6H6_9GAMM</name>
<dbReference type="AlphaFoldDB" id="A0A246S6H6"/>
<reference evidence="9 10" key="1">
    <citation type="submission" date="2014-08" db="EMBL/GenBank/DDBJ databases">
        <title>Draft genome sequence of a novel L-asparaginase producing marine bacterium, Halomonas campaniensis.</title>
        <authorList>
            <person name="Sundarakrishnan B."/>
            <person name="Moushumi Priya A."/>
            <person name="Raman G."/>
            <person name="Sakthivel N."/>
            <person name="Park S."/>
            <person name="Jayachandran S."/>
        </authorList>
    </citation>
    <scope>NUCLEOTIDE SEQUENCE [LARGE SCALE GENOMIC DNA]</scope>
    <source>
        <strain evidence="9 10">SK03</strain>
    </source>
</reference>
<keyword evidence="7" id="KW-0813">Transport</keyword>
<comment type="caution">
    <text evidence="9">The sequence shown here is derived from an EMBL/GenBank/DDBJ whole genome shotgun (WGS) entry which is preliminary data.</text>
</comment>
<feature type="transmembrane region" description="Helical" evidence="7">
    <location>
        <begin position="51"/>
        <end position="74"/>
    </location>
</feature>
<feature type="transmembrane region" description="Helical" evidence="7">
    <location>
        <begin position="341"/>
        <end position="360"/>
    </location>
</feature>
<keyword evidence="5 7" id="KW-1133">Transmembrane helix</keyword>
<comment type="caution">
    <text evidence="7">Lacks conserved residue(s) required for the propagation of feature annotation.</text>
</comment>
<dbReference type="PANTHER" id="PTHR33362:SF7">
    <property type="entry name" value="SLL1103 PROTEIN"/>
    <property type="match status" value="1"/>
</dbReference>
<gene>
    <name evidence="9" type="ORF">JI62_01790</name>
</gene>
<evidence type="ECO:0000256" key="7">
    <source>
        <dbReference type="RuleBase" id="RU369079"/>
    </source>
</evidence>
<feature type="transmembrane region" description="Helical" evidence="7">
    <location>
        <begin position="6"/>
        <end position="39"/>
    </location>
</feature>
<dbReference type="PIRSF" id="PIRSF006066">
    <property type="entry name" value="HI0050"/>
    <property type="match status" value="1"/>
</dbReference>
<evidence type="ECO:0000256" key="4">
    <source>
        <dbReference type="ARBA" id="ARBA00022692"/>
    </source>
</evidence>
<comment type="function">
    <text evidence="7">Part of the tripartite ATP-independent periplasmic (TRAP) transport system.</text>
</comment>
<dbReference type="NCBIfam" id="TIGR00786">
    <property type="entry name" value="dctM"/>
    <property type="match status" value="1"/>
</dbReference>
<keyword evidence="4 7" id="KW-0812">Transmembrane</keyword>
<feature type="transmembrane region" description="Helical" evidence="7">
    <location>
        <begin position="279"/>
        <end position="300"/>
    </location>
</feature>
<evidence type="ECO:0000256" key="2">
    <source>
        <dbReference type="ARBA" id="ARBA00022475"/>
    </source>
</evidence>
<sequence>MSIELITLVLVLGVLFLMAIGVPLAFAAGSLAITIAYFNYGTPVIAIAHKTIYGLATEYALLSIPLFIFMATLLERSRIAHDLYDSLNKLFGHRKGGVMTVTLVISIFMASISGIIGGEIVLLGLVALPQMLRLNYDKKLAIGVICAGGSLGTMIPPSIVLIVYGLTAEVSVHKLFIASFVPGFVLALAYYAYIYIRCTLNPNLAPVPDKVEVEAIGWKDIIHGFLPFLLLILIVFGCIYGGVTSITEAAGVAVGATLMVIYARKELCKELVWQALKRTLLSCGIILWVTFGAAVLIGIYNLSGGQQYVTSFIAGLGISPFATILVMMLVFFVLGLFMDWIGILLLTIPIFVPIVTHLGYDPVWFGVLFSLTMQVAFLSPPFGPAAFYLKSVAPPEISLQTIYASLWPFMLIQIAILIFMLAFPGVALWLPAVLS</sequence>
<dbReference type="EMBL" id="JPUA01000003">
    <property type="protein sequence ID" value="OWV31368.1"/>
    <property type="molecule type" value="Genomic_DNA"/>
</dbReference>
<dbReference type="InterPro" id="IPR010656">
    <property type="entry name" value="DctM"/>
</dbReference>
<feature type="transmembrane region" description="Helical" evidence="7">
    <location>
        <begin position="401"/>
        <end position="430"/>
    </location>
</feature>
<organism evidence="9 10">
    <name type="scientific">Halomonas campaniensis</name>
    <dbReference type="NCBI Taxonomy" id="213554"/>
    <lineage>
        <taxon>Bacteria</taxon>
        <taxon>Pseudomonadati</taxon>
        <taxon>Pseudomonadota</taxon>
        <taxon>Gammaproteobacteria</taxon>
        <taxon>Oceanospirillales</taxon>
        <taxon>Halomonadaceae</taxon>
        <taxon>Halomonas</taxon>
    </lineage>
</organism>
<dbReference type="PANTHER" id="PTHR33362">
    <property type="entry name" value="SIALIC ACID TRAP TRANSPORTER PERMEASE PROTEIN SIAT-RELATED"/>
    <property type="match status" value="1"/>
</dbReference>
<evidence type="ECO:0000256" key="5">
    <source>
        <dbReference type="ARBA" id="ARBA00022989"/>
    </source>
</evidence>
<keyword evidence="3 7" id="KW-0997">Cell inner membrane</keyword>
<evidence type="ECO:0000256" key="1">
    <source>
        <dbReference type="ARBA" id="ARBA00004429"/>
    </source>
</evidence>
<feature type="transmembrane region" description="Helical" evidence="7">
    <location>
        <begin position="176"/>
        <end position="196"/>
    </location>
</feature>
<evidence type="ECO:0000313" key="10">
    <source>
        <dbReference type="Proteomes" id="UP000197334"/>
    </source>
</evidence>
<accession>A0A246S6H6</accession>
<keyword evidence="6 7" id="KW-0472">Membrane</keyword>
<dbReference type="Pfam" id="PF06808">
    <property type="entry name" value="DctM"/>
    <property type="match status" value="1"/>
</dbReference>
<comment type="similarity">
    <text evidence="7">Belongs to the TRAP transporter large permease family.</text>
</comment>
<feature type="transmembrane region" description="Helical" evidence="7">
    <location>
        <begin position="225"/>
        <end position="243"/>
    </location>
</feature>
<keyword evidence="10" id="KW-1185">Reference proteome</keyword>
<dbReference type="Proteomes" id="UP000197334">
    <property type="component" value="Unassembled WGS sequence"/>
</dbReference>
<dbReference type="InterPro" id="IPR004681">
    <property type="entry name" value="TRAP_DctM"/>
</dbReference>
<feature type="domain" description="TRAP C4-dicarboxylate transport system permease DctM subunit" evidence="8">
    <location>
        <begin position="13"/>
        <end position="425"/>
    </location>
</feature>
<evidence type="ECO:0000256" key="6">
    <source>
        <dbReference type="ARBA" id="ARBA00023136"/>
    </source>
</evidence>
<dbReference type="RefSeq" id="WP_088698526.1">
    <property type="nucleotide sequence ID" value="NZ_JPUA01000003.1"/>
</dbReference>
<evidence type="ECO:0000313" key="9">
    <source>
        <dbReference type="EMBL" id="OWV31368.1"/>
    </source>
</evidence>